<evidence type="ECO:0000256" key="1">
    <source>
        <dbReference type="ARBA" id="ARBA00022729"/>
    </source>
</evidence>
<keyword evidence="2 4" id="KW-0456">Lyase</keyword>
<evidence type="ECO:0000259" key="3">
    <source>
        <dbReference type="Pfam" id="PF05426"/>
    </source>
</evidence>
<gene>
    <name evidence="4" type="ORF">QQF73_14100</name>
</gene>
<protein>
    <submittedName>
        <fullName evidence="4">Alginate lyase family protein</fullName>
    </submittedName>
</protein>
<dbReference type="EMBL" id="JASSQD010000002">
    <property type="protein sequence ID" value="MDK9558762.1"/>
    <property type="molecule type" value="Genomic_DNA"/>
</dbReference>
<accession>A0ABT7HFE8</accession>
<keyword evidence="5" id="KW-1185">Reference proteome</keyword>
<dbReference type="Gene3D" id="1.50.10.100">
    <property type="entry name" value="Chondroitin AC/alginate lyase"/>
    <property type="match status" value="1"/>
</dbReference>
<dbReference type="Proteomes" id="UP001223547">
    <property type="component" value="Unassembled WGS sequence"/>
</dbReference>
<evidence type="ECO:0000313" key="4">
    <source>
        <dbReference type="EMBL" id="MDK9558762.1"/>
    </source>
</evidence>
<evidence type="ECO:0000256" key="2">
    <source>
        <dbReference type="ARBA" id="ARBA00023239"/>
    </source>
</evidence>
<dbReference type="RefSeq" id="WP_219867858.1">
    <property type="nucleotide sequence ID" value="NZ_JASSQD010000002.1"/>
</dbReference>
<dbReference type="GO" id="GO:0016829">
    <property type="term" value="F:lyase activity"/>
    <property type="evidence" value="ECO:0007669"/>
    <property type="project" value="UniProtKB-KW"/>
</dbReference>
<dbReference type="SUPFAM" id="SSF48230">
    <property type="entry name" value="Chondroitin AC/alginate lyase"/>
    <property type="match status" value="1"/>
</dbReference>
<organism evidence="4 5">
    <name type="scientific">Marinobacter albus</name>
    <dbReference type="NCBI Taxonomy" id="3030833"/>
    <lineage>
        <taxon>Bacteria</taxon>
        <taxon>Pseudomonadati</taxon>
        <taxon>Pseudomonadota</taxon>
        <taxon>Gammaproteobacteria</taxon>
        <taxon>Pseudomonadales</taxon>
        <taxon>Marinobacteraceae</taxon>
        <taxon>Marinobacter</taxon>
    </lineage>
</organism>
<dbReference type="InterPro" id="IPR008929">
    <property type="entry name" value="Chondroitin_lyas"/>
</dbReference>
<dbReference type="InterPro" id="IPR008397">
    <property type="entry name" value="Alginate_lyase_dom"/>
</dbReference>
<proteinExistence type="predicted"/>
<comment type="caution">
    <text evidence="4">The sequence shown here is derived from an EMBL/GenBank/DDBJ whole genome shotgun (WGS) entry which is preliminary data.</text>
</comment>
<keyword evidence="1" id="KW-0732">Signal</keyword>
<dbReference type="Pfam" id="PF05426">
    <property type="entry name" value="Alginate_lyase"/>
    <property type="match status" value="1"/>
</dbReference>
<reference evidence="4 5" key="1">
    <citation type="submission" date="2023-05" db="EMBL/GenBank/DDBJ databases">
        <title>Marinobacter albus sp. nov., a marine bacterium isolated from sand in a coastal intertidal zone of huludao.</title>
        <authorList>
            <person name="Deng T."/>
        </authorList>
    </citation>
    <scope>NUCLEOTIDE SEQUENCE [LARGE SCALE GENOMIC DNA]</scope>
    <source>
        <strain evidence="4 5">M216</strain>
    </source>
</reference>
<name>A0ABT7HFE8_9GAMM</name>
<feature type="domain" description="Alginate lyase" evidence="3">
    <location>
        <begin position="71"/>
        <end position="310"/>
    </location>
</feature>
<evidence type="ECO:0000313" key="5">
    <source>
        <dbReference type="Proteomes" id="UP001223547"/>
    </source>
</evidence>
<sequence length="392" mass="43300">MRIGQTDMVGNAGRVLLSTALVSSLGVASVEAAQCYEDGLRAPIGYYQIPEARDGGSYDCKVIEPYQGSMSFTSKYEGSDSARNELNEDAYQAYLDATKTIRGFEKTVIAGADDYQVDGDGPAARDCVLENLDTWAQADALLPDEINHVGQAVRKWALAAAANAYLRVKLSSDDSALATDRLNRIEAWFDEVANGVRGYYTDREPRKVNNHDYWAAWAVMATSVATENCDHWNWSMSKFEEAMGQISSDGYLPKELSRQDRALEYLNYAMQPLTAIAVFAEVNGVSVHEQYGNGFATLAQNVVTGLDDSSAIEAITGYPQITDGLHTAWGLAWMRPWTEIWGDLPGMNAFMTAYGPVKNTRLGGDIEFLYRVDPRWPTGRDPFPPGEIRLDF</sequence>